<protein>
    <submittedName>
        <fullName evidence="2">Uncharacterized protein</fullName>
    </submittedName>
</protein>
<name>A0A7S0RZ94_9CHLO</name>
<keyword evidence="1" id="KW-0472">Membrane</keyword>
<feature type="transmembrane region" description="Helical" evidence="1">
    <location>
        <begin position="127"/>
        <end position="144"/>
    </location>
</feature>
<dbReference type="EMBL" id="HBFB01028117">
    <property type="protein sequence ID" value="CAD8691548.1"/>
    <property type="molecule type" value="Transcribed_RNA"/>
</dbReference>
<keyword evidence="1" id="KW-1133">Transmembrane helix</keyword>
<dbReference type="Pfam" id="PF10063">
    <property type="entry name" value="DUF2301"/>
    <property type="match status" value="1"/>
</dbReference>
<dbReference type="GO" id="GO:0009507">
    <property type="term" value="C:chloroplast"/>
    <property type="evidence" value="ECO:0007669"/>
    <property type="project" value="TreeGrafter"/>
</dbReference>
<feature type="transmembrane region" description="Helical" evidence="1">
    <location>
        <begin position="159"/>
        <end position="176"/>
    </location>
</feature>
<keyword evidence="1" id="KW-0812">Transmembrane</keyword>
<dbReference type="AlphaFoldDB" id="A0A7S0RZ94"/>
<organism evidence="2">
    <name type="scientific">Chlamydomonas leiostraca</name>
    <dbReference type="NCBI Taxonomy" id="1034604"/>
    <lineage>
        <taxon>Eukaryota</taxon>
        <taxon>Viridiplantae</taxon>
        <taxon>Chlorophyta</taxon>
        <taxon>core chlorophytes</taxon>
        <taxon>Chlorophyceae</taxon>
        <taxon>CS clade</taxon>
        <taxon>Chlamydomonadales</taxon>
        <taxon>Chlamydomonadaceae</taxon>
        <taxon>Chlamydomonas</taxon>
    </lineage>
</organism>
<feature type="transmembrane region" description="Helical" evidence="1">
    <location>
        <begin position="64"/>
        <end position="86"/>
    </location>
</feature>
<gene>
    <name evidence="2" type="ORF">CLEI1391_LOCUS15731</name>
</gene>
<reference evidence="2" key="1">
    <citation type="submission" date="2021-01" db="EMBL/GenBank/DDBJ databases">
        <authorList>
            <person name="Corre E."/>
            <person name="Pelletier E."/>
            <person name="Niang G."/>
            <person name="Scheremetjew M."/>
            <person name="Finn R."/>
            <person name="Kale V."/>
            <person name="Holt S."/>
            <person name="Cochrane G."/>
            <person name="Meng A."/>
            <person name="Brown T."/>
            <person name="Cohen L."/>
        </authorList>
    </citation>
    <scope>NUCLEOTIDE SEQUENCE</scope>
    <source>
        <strain evidence="2">SAG 11-49</strain>
    </source>
</reference>
<feature type="transmembrane region" description="Helical" evidence="1">
    <location>
        <begin position="98"/>
        <end position="120"/>
    </location>
</feature>
<accession>A0A7S0RZ94</accession>
<sequence>MALSLRTPVSPYRQALADRPYTSKPLHLARSSVRAASASGQAEPVYQGRFGAWRIEQEDIVEVWGYRAGISVAAVTALAASSSAFLPPGEARDAVAGALDPLCLVGAAGLGASLQLIHIYITPLKRALQALWLAGTLGAVYLMLTQDAPAALFVAENRWAVWLVGPLFASLTGVAFKEGFCYGKWEAGGLFGVLPLLLLGHLSGLVPEDGEKGMLVAFDIIFAVFAARKYTQPIKDDIGDKSVFEFMKLPAEEQEARMRAMGLRDD</sequence>
<evidence type="ECO:0000256" key="1">
    <source>
        <dbReference type="SAM" id="Phobius"/>
    </source>
</evidence>
<proteinExistence type="predicted"/>
<dbReference type="InterPro" id="IPR019275">
    <property type="entry name" value="DUF2301"/>
</dbReference>
<dbReference type="PANTHER" id="PTHR36716:SF2">
    <property type="entry name" value="F3H9.20 PROTEIN"/>
    <property type="match status" value="1"/>
</dbReference>
<dbReference type="PANTHER" id="PTHR36716">
    <property type="entry name" value="F3H9.20 PROTEIN"/>
    <property type="match status" value="1"/>
</dbReference>
<evidence type="ECO:0000313" key="2">
    <source>
        <dbReference type="EMBL" id="CAD8691548.1"/>
    </source>
</evidence>